<dbReference type="InterPro" id="IPR036300">
    <property type="entry name" value="MIR_dom_sf"/>
</dbReference>
<gene>
    <name evidence="5" type="ORF">V5799_018961</name>
</gene>
<reference evidence="5 6" key="1">
    <citation type="journal article" date="2023" name="Arcadia Sci">
        <title>De novo assembly of a long-read Amblyomma americanum tick genome.</title>
        <authorList>
            <person name="Chou S."/>
            <person name="Poskanzer K.E."/>
            <person name="Rollins M."/>
            <person name="Thuy-Boun P.S."/>
        </authorList>
    </citation>
    <scope>NUCLEOTIDE SEQUENCE [LARGE SCALE GENOMIC DNA]</scope>
    <source>
        <strain evidence="5">F_SG_1</strain>
        <tissue evidence="5">Salivary glands</tissue>
    </source>
</reference>
<dbReference type="Proteomes" id="UP001321473">
    <property type="component" value="Unassembled WGS sequence"/>
</dbReference>
<dbReference type="InterPro" id="IPR016093">
    <property type="entry name" value="MIR_motif"/>
</dbReference>
<dbReference type="Gene3D" id="2.80.10.50">
    <property type="match status" value="1"/>
</dbReference>
<dbReference type="Pfam" id="PF02815">
    <property type="entry name" value="MIR"/>
    <property type="match status" value="1"/>
</dbReference>
<dbReference type="AlphaFoldDB" id="A0AAQ4EY57"/>
<evidence type="ECO:0000256" key="3">
    <source>
        <dbReference type="SAM" id="SignalP"/>
    </source>
</evidence>
<feature type="domain" description="MIR" evidence="4">
    <location>
        <begin position="29"/>
        <end position="83"/>
    </location>
</feature>
<keyword evidence="6" id="KW-1185">Reference proteome</keyword>
<dbReference type="PANTHER" id="PTHR46809:SF2">
    <property type="entry name" value="GH21273P"/>
    <property type="match status" value="1"/>
</dbReference>
<proteinExistence type="predicted"/>
<dbReference type="SMART" id="SM00472">
    <property type="entry name" value="MIR"/>
    <property type="match status" value="3"/>
</dbReference>
<evidence type="ECO:0000259" key="4">
    <source>
        <dbReference type="PROSITE" id="PS50919"/>
    </source>
</evidence>
<evidence type="ECO:0000256" key="1">
    <source>
        <dbReference type="ARBA" id="ARBA00022729"/>
    </source>
</evidence>
<keyword evidence="2" id="KW-0677">Repeat</keyword>
<dbReference type="SUPFAM" id="SSF82109">
    <property type="entry name" value="MIR domain"/>
    <property type="match status" value="1"/>
</dbReference>
<organism evidence="5 6">
    <name type="scientific">Amblyomma americanum</name>
    <name type="common">Lone star tick</name>
    <dbReference type="NCBI Taxonomy" id="6943"/>
    <lineage>
        <taxon>Eukaryota</taxon>
        <taxon>Metazoa</taxon>
        <taxon>Ecdysozoa</taxon>
        <taxon>Arthropoda</taxon>
        <taxon>Chelicerata</taxon>
        <taxon>Arachnida</taxon>
        <taxon>Acari</taxon>
        <taxon>Parasitiformes</taxon>
        <taxon>Ixodida</taxon>
        <taxon>Ixodoidea</taxon>
        <taxon>Ixodidae</taxon>
        <taxon>Amblyomminae</taxon>
        <taxon>Amblyomma</taxon>
    </lineage>
</organism>
<keyword evidence="1 3" id="KW-0732">Signal</keyword>
<sequence length="220" mass="24645">MGSPQSRRWIVLFGLLCGLVGEAHGQFHLRYVTCGSLVKLLNRRWDVRLHSHEVRYSGGSAQQSVTATEKQDDINSHWVVKGQTDTSCSRGDPIKCGDIVRLEHMPTKKNLHSHHFQSPLTNKQEISAYGDNGQGNSGDFWRVVCKTGHWERDADVRLKHADTEAWLSVSGKSYGKQLGGQLEVCGELAPYDESCLWRTAEGVFVKPGEGRLHIVKHTEL</sequence>
<protein>
    <recommendedName>
        <fullName evidence="4">MIR domain-containing protein</fullName>
    </recommendedName>
</protein>
<accession>A0AAQ4EY57</accession>
<dbReference type="PROSITE" id="PS50919">
    <property type="entry name" value="MIR"/>
    <property type="match status" value="2"/>
</dbReference>
<dbReference type="EMBL" id="JARKHS020009538">
    <property type="protein sequence ID" value="KAK8779697.1"/>
    <property type="molecule type" value="Genomic_DNA"/>
</dbReference>
<feature type="domain" description="MIR" evidence="4">
    <location>
        <begin position="91"/>
        <end position="146"/>
    </location>
</feature>
<feature type="signal peptide" evidence="3">
    <location>
        <begin position="1"/>
        <end position="25"/>
    </location>
</feature>
<name>A0AAQ4EY57_AMBAM</name>
<evidence type="ECO:0000256" key="2">
    <source>
        <dbReference type="ARBA" id="ARBA00022737"/>
    </source>
</evidence>
<feature type="chain" id="PRO_5043014620" description="MIR domain-containing protein" evidence="3">
    <location>
        <begin position="26"/>
        <end position="220"/>
    </location>
</feature>
<evidence type="ECO:0000313" key="6">
    <source>
        <dbReference type="Proteomes" id="UP001321473"/>
    </source>
</evidence>
<evidence type="ECO:0000313" key="5">
    <source>
        <dbReference type="EMBL" id="KAK8779697.1"/>
    </source>
</evidence>
<comment type="caution">
    <text evidence="5">The sequence shown here is derived from an EMBL/GenBank/DDBJ whole genome shotgun (WGS) entry which is preliminary data.</text>
</comment>
<dbReference type="PANTHER" id="PTHR46809">
    <property type="entry name" value="STROMAL CELL-DERIVED FACTOR 2-LIKE PROTEIN"/>
    <property type="match status" value="1"/>
</dbReference>